<organism evidence="1 2">
    <name type="scientific">Calycomorphotria hydatis</name>
    <dbReference type="NCBI Taxonomy" id="2528027"/>
    <lineage>
        <taxon>Bacteria</taxon>
        <taxon>Pseudomonadati</taxon>
        <taxon>Planctomycetota</taxon>
        <taxon>Planctomycetia</taxon>
        <taxon>Planctomycetales</taxon>
        <taxon>Planctomycetaceae</taxon>
        <taxon>Calycomorphotria</taxon>
    </lineage>
</organism>
<evidence type="ECO:0008006" key="3">
    <source>
        <dbReference type="Google" id="ProtNLM"/>
    </source>
</evidence>
<accession>A0A517T968</accession>
<dbReference type="KEGG" id="chya:V22_21770"/>
<protein>
    <recommendedName>
        <fullName evidence="3">Carboxypeptidase regulatory-like domain-containing protein</fullName>
    </recommendedName>
</protein>
<evidence type="ECO:0000313" key="1">
    <source>
        <dbReference type="EMBL" id="QDT64932.1"/>
    </source>
</evidence>
<gene>
    <name evidence="1" type="ORF">V22_21770</name>
</gene>
<dbReference type="PROSITE" id="PS51257">
    <property type="entry name" value="PROKAR_LIPOPROTEIN"/>
    <property type="match status" value="1"/>
</dbReference>
<name>A0A517T968_9PLAN</name>
<dbReference type="Proteomes" id="UP000319976">
    <property type="component" value="Chromosome"/>
</dbReference>
<dbReference type="EMBL" id="CP036316">
    <property type="protein sequence ID" value="QDT64932.1"/>
    <property type="molecule type" value="Genomic_DNA"/>
</dbReference>
<evidence type="ECO:0000313" key="2">
    <source>
        <dbReference type="Proteomes" id="UP000319976"/>
    </source>
</evidence>
<dbReference type="AlphaFoldDB" id="A0A517T968"/>
<sequence>MHRLLILFPLICITLTCGCFGSSDEIQKYSLSGEVTFQGEPVPRGQIRFIPDYNAGNQGPASTVTIVDGRYETRDGYGIVGGAYQVQIEGYEPSQVDDSNLDAPPQPEKPLFANYKTQVEFEKKNSSYDFVVTSN</sequence>
<keyword evidence="2" id="KW-1185">Reference proteome</keyword>
<reference evidence="1 2" key="1">
    <citation type="submission" date="2019-02" db="EMBL/GenBank/DDBJ databases">
        <title>Deep-cultivation of Planctomycetes and their phenomic and genomic characterization uncovers novel biology.</title>
        <authorList>
            <person name="Wiegand S."/>
            <person name="Jogler M."/>
            <person name="Boedeker C."/>
            <person name="Pinto D."/>
            <person name="Vollmers J."/>
            <person name="Rivas-Marin E."/>
            <person name="Kohn T."/>
            <person name="Peeters S.H."/>
            <person name="Heuer A."/>
            <person name="Rast P."/>
            <person name="Oberbeckmann S."/>
            <person name="Bunk B."/>
            <person name="Jeske O."/>
            <person name="Meyerdierks A."/>
            <person name="Storesund J.E."/>
            <person name="Kallscheuer N."/>
            <person name="Luecker S."/>
            <person name="Lage O.M."/>
            <person name="Pohl T."/>
            <person name="Merkel B.J."/>
            <person name="Hornburger P."/>
            <person name="Mueller R.-W."/>
            <person name="Bruemmer F."/>
            <person name="Labrenz M."/>
            <person name="Spormann A.M."/>
            <person name="Op den Camp H."/>
            <person name="Overmann J."/>
            <person name="Amann R."/>
            <person name="Jetten M.S.M."/>
            <person name="Mascher T."/>
            <person name="Medema M.H."/>
            <person name="Devos D.P."/>
            <person name="Kaster A.-K."/>
            <person name="Ovreas L."/>
            <person name="Rohde M."/>
            <person name="Galperin M.Y."/>
            <person name="Jogler C."/>
        </authorList>
    </citation>
    <scope>NUCLEOTIDE SEQUENCE [LARGE SCALE GENOMIC DNA]</scope>
    <source>
        <strain evidence="1 2">V22</strain>
    </source>
</reference>
<proteinExistence type="predicted"/>